<evidence type="ECO:0000256" key="5">
    <source>
        <dbReference type="SAM" id="Coils"/>
    </source>
</evidence>
<dbReference type="GO" id="GO:0004644">
    <property type="term" value="F:phosphoribosylglycinamide formyltransferase activity"/>
    <property type="evidence" value="ECO:0007669"/>
    <property type="project" value="UniProtKB-EC"/>
</dbReference>
<dbReference type="Gene3D" id="3.40.50.170">
    <property type="entry name" value="Formyl transferase, N-terminal domain"/>
    <property type="match status" value="1"/>
</dbReference>
<organism evidence="7">
    <name type="scientific">marine sediment metagenome</name>
    <dbReference type="NCBI Taxonomy" id="412755"/>
    <lineage>
        <taxon>unclassified sequences</taxon>
        <taxon>metagenomes</taxon>
        <taxon>ecological metagenomes</taxon>
    </lineage>
</organism>
<reference evidence="7" key="1">
    <citation type="journal article" date="2014" name="Front. Microbiol.">
        <title>High frequency of phylogenetically diverse reductive dehalogenase-homologous genes in deep subseafloor sedimentary metagenomes.</title>
        <authorList>
            <person name="Kawai M."/>
            <person name="Futagami T."/>
            <person name="Toyoda A."/>
            <person name="Takaki Y."/>
            <person name="Nishi S."/>
            <person name="Hori S."/>
            <person name="Arai W."/>
            <person name="Tsubouchi T."/>
            <person name="Morono Y."/>
            <person name="Uchiyama I."/>
            <person name="Ito T."/>
            <person name="Fujiyama A."/>
            <person name="Inagaki F."/>
            <person name="Takami H."/>
        </authorList>
    </citation>
    <scope>NUCLEOTIDE SEQUENCE</scope>
    <source>
        <strain evidence="7">Expedition CK06-06</strain>
    </source>
</reference>
<keyword evidence="5" id="KW-0175">Coiled coil</keyword>
<dbReference type="AlphaFoldDB" id="X0WA50"/>
<dbReference type="InterPro" id="IPR002376">
    <property type="entry name" value="Formyl_transf_N"/>
</dbReference>
<evidence type="ECO:0000259" key="6">
    <source>
        <dbReference type="Pfam" id="PF00551"/>
    </source>
</evidence>
<keyword evidence="3" id="KW-0808">Transferase</keyword>
<evidence type="ECO:0000256" key="1">
    <source>
        <dbReference type="ARBA" id="ARBA00005054"/>
    </source>
</evidence>
<sequence length="135" mass="15373">REVAKLLDENGVELILLIGYMRFLSPWFVHRYENKIMNIHPSLLPAFAGGMDLDVHQAILDHGVKVTGATLHFVDEGADTGPIIQQKAIYIDEDETKETLKQKVQKAEQEIILKAIRLFANNKLRVEGRKVKIQK</sequence>
<feature type="coiled-coil region" evidence="5">
    <location>
        <begin position="90"/>
        <end position="117"/>
    </location>
</feature>
<dbReference type="SUPFAM" id="SSF53328">
    <property type="entry name" value="Formyltransferase"/>
    <property type="match status" value="1"/>
</dbReference>
<protein>
    <recommendedName>
        <fullName evidence="2">phosphoribosylglycinamide formyltransferase 1</fullName>
        <ecNumber evidence="2">2.1.2.2</ecNumber>
    </recommendedName>
</protein>
<gene>
    <name evidence="7" type="ORF">S01H1_44705</name>
</gene>
<feature type="non-terminal residue" evidence="7">
    <location>
        <position position="1"/>
    </location>
</feature>
<dbReference type="InterPro" id="IPR036477">
    <property type="entry name" value="Formyl_transf_N_sf"/>
</dbReference>
<proteinExistence type="predicted"/>
<dbReference type="EMBL" id="BARS01028528">
    <property type="protein sequence ID" value="GAG09531.1"/>
    <property type="molecule type" value="Genomic_DNA"/>
</dbReference>
<keyword evidence="4" id="KW-0658">Purine biosynthesis</keyword>
<dbReference type="PANTHER" id="PTHR43369:SF2">
    <property type="entry name" value="PHOSPHORIBOSYLGLYCINAMIDE FORMYLTRANSFERASE"/>
    <property type="match status" value="1"/>
</dbReference>
<evidence type="ECO:0000313" key="7">
    <source>
        <dbReference type="EMBL" id="GAG09531.1"/>
    </source>
</evidence>
<evidence type="ECO:0000256" key="3">
    <source>
        <dbReference type="ARBA" id="ARBA00022679"/>
    </source>
</evidence>
<dbReference type="PANTHER" id="PTHR43369">
    <property type="entry name" value="PHOSPHORIBOSYLGLYCINAMIDE FORMYLTRANSFERASE"/>
    <property type="match status" value="1"/>
</dbReference>
<evidence type="ECO:0000256" key="2">
    <source>
        <dbReference type="ARBA" id="ARBA00012254"/>
    </source>
</evidence>
<evidence type="ECO:0000256" key="4">
    <source>
        <dbReference type="ARBA" id="ARBA00022755"/>
    </source>
</evidence>
<comment type="pathway">
    <text evidence="1">Purine metabolism; IMP biosynthesis via de novo pathway; N(2)-formyl-N(1)-(5-phospho-D-ribosyl)glycinamide from N(1)-(5-phospho-D-ribosyl)glycinamide (10-formyl THF route): step 1/1.</text>
</comment>
<name>X0WA50_9ZZZZ</name>
<dbReference type="EC" id="2.1.2.2" evidence="2"/>
<accession>X0WA50</accession>
<dbReference type="GO" id="GO:0005737">
    <property type="term" value="C:cytoplasm"/>
    <property type="evidence" value="ECO:0007669"/>
    <property type="project" value="TreeGrafter"/>
</dbReference>
<comment type="caution">
    <text evidence="7">The sequence shown here is derived from an EMBL/GenBank/DDBJ whole genome shotgun (WGS) entry which is preliminary data.</text>
</comment>
<feature type="domain" description="Formyl transferase N-terminal" evidence="6">
    <location>
        <begin position="2"/>
        <end position="116"/>
    </location>
</feature>
<dbReference type="GO" id="GO:0006189">
    <property type="term" value="P:'de novo' IMP biosynthetic process"/>
    <property type="evidence" value="ECO:0007669"/>
    <property type="project" value="TreeGrafter"/>
</dbReference>
<dbReference type="Pfam" id="PF00551">
    <property type="entry name" value="Formyl_trans_N"/>
    <property type="match status" value="1"/>
</dbReference>